<proteinExistence type="predicted"/>
<dbReference type="EMBL" id="JAJFAZ020000007">
    <property type="protein sequence ID" value="KAI5319807.1"/>
    <property type="molecule type" value="Genomic_DNA"/>
</dbReference>
<sequence>MRRNGGEDKRNYFRDRIRNSRDEGIFQGIFTFERAKWGPFILKGSYDPCLLTKKSLQTTNLEVKCNKCLQLQA</sequence>
<gene>
    <name evidence="1" type="ORF">L3X38_039515</name>
</gene>
<reference evidence="1 2" key="1">
    <citation type="journal article" date="2022" name="G3 (Bethesda)">
        <title>Whole-genome sequence and methylome profiling of the almond [Prunus dulcis (Mill.) D.A. Webb] cultivar 'Nonpareil'.</title>
        <authorList>
            <person name="D'Amico-Willman K.M."/>
            <person name="Ouma W.Z."/>
            <person name="Meulia T."/>
            <person name="Sideli G.M."/>
            <person name="Gradziel T.M."/>
            <person name="Fresnedo-Ramirez J."/>
        </authorList>
    </citation>
    <scope>NUCLEOTIDE SEQUENCE [LARGE SCALE GENOMIC DNA]</scope>
    <source>
        <strain evidence="1">Clone GOH B32 T37-40</strain>
    </source>
</reference>
<organism evidence="1 2">
    <name type="scientific">Prunus dulcis</name>
    <name type="common">Almond</name>
    <name type="synonym">Amygdalus dulcis</name>
    <dbReference type="NCBI Taxonomy" id="3755"/>
    <lineage>
        <taxon>Eukaryota</taxon>
        <taxon>Viridiplantae</taxon>
        <taxon>Streptophyta</taxon>
        <taxon>Embryophyta</taxon>
        <taxon>Tracheophyta</taxon>
        <taxon>Spermatophyta</taxon>
        <taxon>Magnoliopsida</taxon>
        <taxon>eudicotyledons</taxon>
        <taxon>Gunneridae</taxon>
        <taxon>Pentapetalae</taxon>
        <taxon>rosids</taxon>
        <taxon>fabids</taxon>
        <taxon>Rosales</taxon>
        <taxon>Rosaceae</taxon>
        <taxon>Amygdaloideae</taxon>
        <taxon>Amygdaleae</taxon>
        <taxon>Prunus</taxon>
    </lineage>
</organism>
<dbReference type="Proteomes" id="UP001054821">
    <property type="component" value="Chromosome 7"/>
</dbReference>
<protein>
    <submittedName>
        <fullName evidence="1">Uncharacterized protein</fullName>
    </submittedName>
</protein>
<name>A0AAD4YRJ0_PRUDU</name>
<keyword evidence="2" id="KW-1185">Reference proteome</keyword>
<evidence type="ECO:0000313" key="2">
    <source>
        <dbReference type="Proteomes" id="UP001054821"/>
    </source>
</evidence>
<accession>A0AAD4YRJ0</accession>
<comment type="caution">
    <text evidence="1">The sequence shown here is derived from an EMBL/GenBank/DDBJ whole genome shotgun (WGS) entry which is preliminary data.</text>
</comment>
<evidence type="ECO:0000313" key="1">
    <source>
        <dbReference type="EMBL" id="KAI5319807.1"/>
    </source>
</evidence>
<dbReference type="AlphaFoldDB" id="A0AAD4YRJ0"/>